<gene>
    <name evidence="1" type="ORF">CTAYLR_010186</name>
</gene>
<dbReference type="GO" id="GO:0005759">
    <property type="term" value="C:mitochondrial matrix"/>
    <property type="evidence" value="ECO:0007669"/>
    <property type="project" value="InterPro"/>
</dbReference>
<reference evidence="1" key="1">
    <citation type="submission" date="2023-01" db="EMBL/GenBank/DDBJ databases">
        <title>Metagenome sequencing of chrysophaentin producing Chrysophaeum taylorii.</title>
        <authorList>
            <person name="Davison J."/>
            <person name="Bewley C."/>
        </authorList>
    </citation>
    <scope>NUCLEOTIDE SEQUENCE</scope>
    <source>
        <strain evidence="1">NIES-1699</strain>
    </source>
</reference>
<dbReference type="PANTHER" id="PTHR10826:SF1">
    <property type="entry name" value="COMPLEMENT COMPONENT 1 Q SUBCOMPONENT-BINDING PROTEIN, MITOCHONDRIAL"/>
    <property type="match status" value="1"/>
</dbReference>
<evidence type="ECO:0008006" key="3">
    <source>
        <dbReference type="Google" id="ProtNLM"/>
    </source>
</evidence>
<comment type="caution">
    <text evidence="1">The sequence shown here is derived from an EMBL/GenBank/DDBJ whole genome shotgun (WGS) entry which is preliminary data.</text>
</comment>
<organism evidence="1 2">
    <name type="scientific">Chrysophaeum taylorii</name>
    <dbReference type="NCBI Taxonomy" id="2483200"/>
    <lineage>
        <taxon>Eukaryota</taxon>
        <taxon>Sar</taxon>
        <taxon>Stramenopiles</taxon>
        <taxon>Ochrophyta</taxon>
        <taxon>Pelagophyceae</taxon>
        <taxon>Pelagomonadales</taxon>
        <taxon>Pelagomonadaceae</taxon>
        <taxon>Chrysophaeum</taxon>
    </lineage>
</organism>
<evidence type="ECO:0000313" key="1">
    <source>
        <dbReference type="EMBL" id="KAJ8598786.1"/>
    </source>
</evidence>
<evidence type="ECO:0000313" key="2">
    <source>
        <dbReference type="Proteomes" id="UP001230188"/>
    </source>
</evidence>
<dbReference type="SUPFAM" id="SSF54529">
    <property type="entry name" value="Mitochondrial glycoprotein MAM33-like"/>
    <property type="match status" value="1"/>
</dbReference>
<accession>A0AAD7XHP3</accession>
<dbReference type="InterPro" id="IPR036561">
    <property type="entry name" value="MAM33_sf"/>
</dbReference>
<name>A0AAD7XHP3_9STRA</name>
<dbReference type="AlphaFoldDB" id="A0AAD7XHP3"/>
<sequence length="205" mass="22157">MSALLRVARCVRPACGAVRARGLSSSQSALPSILAEEIDGEKANLAVDEKLNAAIAELQARGGSIAHDKGSGRVQVTLSKGVVAQFDCRDVATEEDESNEGSIEFDVKVTNDAGDRLIFECLAGDAVQIDGVAFYKSAAADDDKDIYDGPKFDELDPRVQAAFYSYLDERGVDPDLCGFINSYANHKEVVEYVNWLENVQAFVTK</sequence>
<dbReference type="Proteomes" id="UP001230188">
    <property type="component" value="Unassembled WGS sequence"/>
</dbReference>
<proteinExistence type="predicted"/>
<keyword evidence="2" id="KW-1185">Reference proteome</keyword>
<dbReference type="EMBL" id="JAQMWT010000643">
    <property type="protein sequence ID" value="KAJ8598786.1"/>
    <property type="molecule type" value="Genomic_DNA"/>
</dbReference>
<dbReference type="PANTHER" id="PTHR10826">
    <property type="entry name" value="COMPLEMENT COMPONENT 1"/>
    <property type="match status" value="1"/>
</dbReference>
<dbReference type="InterPro" id="IPR003428">
    <property type="entry name" value="MAM33"/>
</dbReference>
<dbReference type="Gene3D" id="3.10.280.10">
    <property type="entry name" value="Mitochondrial glycoprotein"/>
    <property type="match status" value="1"/>
</dbReference>
<protein>
    <recommendedName>
        <fullName evidence="3">Mitochondrial glycoprotein</fullName>
    </recommendedName>
</protein>
<dbReference type="Pfam" id="PF02330">
    <property type="entry name" value="MAM33"/>
    <property type="match status" value="1"/>
</dbReference>